<dbReference type="Gene3D" id="3.40.630.30">
    <property type="match status" value="1"/>
</dbReference>
<dbReference type="InterPro" id="IPR053225">
    <property type="entry name" value="Acyl-CoA_N-acyltransferase"/>
</dbReference>
<dbReference type="EMBL" id="CAXKWB010009658">
    <property type="protein sequence ID" value="CAL4095546.1"/>
    <property type="molecule type" value="Genomic_DNA"/>
</dbReference>
<dbReference type="InterPro" id="IPR013653">
    <property type="entry name" value="GCN5-like_dom"/>
</dbReference>
<dbReference type="PANTHER" id="PTHR20958">
    <property type="entry name" value="GLYCINE N-ACYLTRANSFERASE-LIKE PROTEIN"/>
    <property type="match status" value="1"/>
</dbReference>
<dbReference type="InterPro" id="IPR016181">
    <property type="entry name" value="Acyl_CoA_acyltransferase"/>
</dbReference>
<reference evidence="2 3" key="1">
    <citation type="submission" date="2024-05" db="EMBL/GenBank/DDBJ databases">
        <authorList>
            <person name="Wallberg A."/>
        </authorList>
    </citation>
    <scope>NUCLEOTIDE SEQUENCE [LARGE SCALE GENOMIC DNA]</scope>
</reference>
<proteinExistence type="predicted"/>
<evidence type="ECO:0000259" key="1">
    <source>
        <dbReference type="Pfam" id="PF08445"/>
    </source>
</evidence>
<accession>A0AAV2QPV0</accession>
<evidence type="ECO:0000313" key="3">
    <source>
        <dbReference type="Proteomes" id="UP001497623"/>
    </source>
</evidence>
<dbReference type="PANTHER" id="PTHR20958:SF6">
    <property type="entry name" value="GLYCINE N-ACYLTRANSFERASE-LIKE PROTEIN"/>
    <property type="match status" value="1"/>
</dbReference>
<protein>
    <recommendedName>
        <fullName evidence="1">GCN5-related N-acetyltransferase Rv2170-like domain-containing protein</fullName>
    </recommendedName>
</protein>
<gene>
    <name evidence="2" type="ORF">MNOR_LOCUS15437</name>
</gene>
<dbReference type="Proteomes" id="UP001497623">
    <property type="component" value="Unassembled WGS sequence"/>
</dbReference>
<keyword evidence="3" id="KW-1185">Reference proteome</keyword>
<dbReference type="SUPFAM" id="SSF55729">
    <property type="entry name" value="Acyl-CoA N-acyltransferases (Nat)"/>
    <property type="match status" value="1"/>
</dbReference>
<evidence type="ECO:0000313" key="2">
    <source>
        <dbReference type="EMBL" id="CAL4095546.1"/>
    </source>
</evidence>
<dbReference type="AlphaFoldDB" id="A0AAV2QPV0"/>
<feature type="non-terminal residue" evidence="2">
    <location>
        <position position="1"/>
    </location>
</feature>
<organism evidence="2 3">
    <name type="scientific">Meganyctiphanes norvegica</name>
    <name type="common">Northern krill</name>
    <name type="synonym">Thysanopoda norvegica</name>
    <dbReference type="NCBI Taxonomy" id="48144"/>
    <lineage>
        <taxon>Eukaryota</taxon>
        <taxon>Metazoa</taxon>
        <taxon>Ecdysozoa</taxon>
        <taxon>Arthropoda</taxon>
        <taxon>Crustacea</taxon>
        <taxon>Multicrustacea</taxon>
        <taxon>Malacostraca</taxon>
        <taxon>Eumalacostraca</taxon>
        <taxon>Eucarida</taxon>
        <taxon>Euphausiacea</taxon>
        <taxon>Euphausiidae</taxon>
        <taxon>Meganyctiphanes</taxon>
    </lineage>
</organism>
<sequence>VMLWRLYTLTLKQVTQVPCGQCTVKSLQARSISSSNTNLSKVTLSISMAAVISDAVFRQETDLLSLAEKIKDDKPYSCSIYNQLILSTCGHLDWSDFFVLSNQTDSHIILYVAKNKEDYGVHCLEEEVPLLVESLRSTHLIDWHNNMLCFFHVYEYLVPAMQELALDKVGRKFGSGPCNVYIFTDDKQLSCPSEFQIKLLGEAGIRRMFDTWKYSIYSDYSRFHRIARAGLACGVYQMLDSVAEAQNIIPKNIITASEEEIPLSWITMSTYGALGLLMTDENYRHKSLGSLVTQACGKLVHQQGFVPHVYIEDYNDPSIKMFEKLQWNKSHRATWLFMRT</sequence>
<dbReference type="GO" id="GO:0016747">
    <property type="term" value="F:acyltransferase activity, transferring groups other than amino-acyl groups"/>
    <property type="evidence" value="ECO:0007669"/>
    <property type="project" value="InterPro"/>
</dbReference>
<name>A0AAV2QPV0_MEGNR</name>
<dbReference type="Pfam" id="PF08445">
    <property type="entry name" value="FR47"/>
    <property type="match status" value="1"/>
</dbReference>
<feature type="domain" description="GCN5-related N-acetyltransferase Rv2170-like" evidence="1">
    <location>
        <begin position="264"/>
        <end position="335"/>
    </location>
</feature>
<comment type="caution">
    <text evidence="2">The sequence shown here is derived from an EMBL/GenBank/DDBJ whole genome shotgun (WGS) entry which is preliminary data.</text>
</comment>